<comment type="subcellular location">
    <subcellularLocation>
        <location evidence="1">Membrane</location>
        <topology evidence="1">Multi-pass membrane protein</topology>
    </subcellularLocation>
</comment>
<evidence type="ECO:0000313" key="8">
    <source>
        <dbReference type="Proteomes" id="UP001152797"/>
    </source>
</evidence>
<evidence type="ECO:0000256" key="4">
    <source>
        <dbReference type="ARBA" id="ARBA00023136"/>
    </source>
</evidence>
<proteinExistence type="predicted"/>
<evidence type="ECO:0000313" key="7">
    <source>
        <dbReference type="EMBL" id="CAL4803304.1"/>
    </source>
</evidence>
<dbReference type="GO" id="GO:0016020">
    <property type="term" value="C:membrane"/>
    <property type="evidence" value="ECO:0007669"/>
    <property type="project" value="UniProtKB-SubCell"/>
</dbReference>
<dbReference type="Proteomes" id="UP001152797">
    <property type="component" value="Unassembled WGS sequence"/>
</dbReference>
<name>A0A9P1DV33_9DINO</name>
<evidence type="ECO:0000313" key="6">
    <source>
        <dbReference type="EMBL" id="CAI4015992.1"/>
    </source>
</evidence>
<dbReference type="InterPro" id="IPR027359">
    <property type="entry name" value="Volt_channel_dom_sf"/>
</dbReference>
<keyword evidence="2 5" id="KW-0812">Transmembrane</keyword>
<keyword evidence="8" id="KW-1185">Reference proteome</keyword>
<dbReference type="AlphaFoldDB" id="A0A9P1DV33"/>
<reference evidence="6" key="1">
    <citation type="submission" date="2022-10" db="EMBL/GenBank/DDBJ databases">
        <authorList>
            <person name="Chen Y."/>
            <person name="Dougan E. K."/>
            <person name="Chan C."/>
            <person name="Rhodes N."/>
            <person name="Thang M."/>
        </authorList>
    </citation>
    <scope>NUCLEOTIDE SEQUENCE</scope>
</reference>
<keyword evidence="3 5" id="KW-1133">Transmembrane helix</keyword>
<keyword evidence="4 5" id="KW-0472">Membrane</keyword>
<organism evidence="6">
    <name type="scientific">Cladocopium goreaui</name>
    <dbReference type="NCBI Taxonomy" id="2562237"/>
    <lineage>
        <taxon>Eukaryota</taxon>
        <taxon>Sar</taxon>
        <taxon>Alveolata</taxon>
        <taxon>Dinophyceae</taxon>
        <taxon>Suessiales</taxon>
        <taxon>Symbiodiniaceae</taxon>
        <taxon>Cladocopium</taxon>
    </lineage>
</organism>
<protein>
    <submittedName>
        <fullName evidence="7">Ankyrin repeat domain-containing protein 17</fullName>
    </submittedName>
</protein>
<dbReference type="EMBL" id="CAMXCT030006561">
    <property type="protein sequence ID" value="CAL4803304.1"/>
    <property type="molecule type" value="Genomic_DNA"/>
</dbReference>
<dbReference type="EMBL" id="CAMXCT010006561">
    <property type="protein sequence ID" value="CAI4015992.1"/>
    <property type="molecule type" value="Genomic_DNA"/>
</dbReference>
<comment type="caution">
    <text evidence="6">The sequence shown here is derived from an EMBL/GenBank/DDBJ whole genome shotgun (WGS) entry which is preliminary data.</text>
</comment>
<sequence>MAAMAAMASGDVQLTGDDDGPTAECPCGLGQRDGPFSQELEFEGRAAGVLVGHSSNLDIHTLEDLFLSLDRVFVFLFFAEWSVRLYVEKKSFFLDVANLFDTFLVFAGLVDFIITIVAIQGEAGASRSIVVLRLMLAS</sequence>
<dbReference type="Gene3D" id="1.20.120.350">
    <property type="entry name" value="Voltage-gated potassium channels. Chain C"/>
    <property type="match status" value="1"/>
</dbReference>
<gene>
    <name evidence="6" type="ORF">C1SCF055_LOCUS40776</name>
</gene>
<dbReference type="EMBL" id="CAMXCT020006561">
    <property type="protein sequence ID" value="CAL1169367.1"/>
    <property type="molecule type" value="Genomic_DNA"/>
</dbReference>
<accession>A0A9P1DV33</accession>
<evidence type="ECO:0000256" key="3">
    <source>
        <dbReference type="ARBA" id="ARBA00022989"/>
    </source>
</evidence>
<feature type="transmembrane region" description="Helical" evidence="5">
    <location>
        <begin position="99"/>
        <end position="119"/>
    </location>
</feature>
<evidence type="ECO:0000256" key="5">
    <source>
        <dbReference type="SAM" id="Phobius"/>
    </source>
</evidence>
<evidence type="ECO:0000256" key="2">
    <source>
        <dbReference type="ARBA" id="ARBA00022692"/>
    </source>
</evidence>
<evidence type="ECO:0000256" key="1">
    <source>
        <dbReference type="ARBA" id="ARBA00004141"/>
    </source>
</evidence>
<reference evidence="7 8" key="2">
    <citation type="submission" date="2024-05" db="EMBL/GenBank/DDBJ databases">
        <authorList>
            <person name="Chen Y."/>
            <person name="Shah S."/>
            <person name="Dougan E. K."/>
            <person name="Thang M."/>
            <person name="Chan C."/>
        </authorList>
    </citation>
    <scope>NUCLEOTIDE SEQUENCE [LARGE SCALE GENOMIC DNA]</scope>
</reference>